<name>A0ABU9FM28_LACJE</name>
<gene>
    <name evidence="2" type="ORF">AAC431_08595</name>
</gene>
<dbReference type="Proteomes" id="UP001385848">
    <property type="component" value="Unassembled WGS sequence"/>
</dbReference>
<reference evidence="2 3" key="1">
    <citation type="submission" date="2024-04" db="EMBL/GenBank/DDBJ databases">
        <title>Three lactobacilli isolated from voided urine samples from females with type 2 diabetes.</title>
        <authorList>
            <person name="Kula A."/>
            <person name="Stegman N."/>
            <person name="Putonti C."/>
        </authorList>
    </citation>
    <scope>NUCLEOTIDE SEQUENCE [LARGE SCALE GENOMIC DNA]</scope>
    <source>
        <strain evidence="2 3">1855</strain>
    </source>
</reference>
<dbReference type="SUPFAM" id="SSF54786">
    <property type="entry name" value="YcfA/nrd intein domain"/>
    <property type="match status" value="1"/>
</dbReference>
<accession>A0ABU9FM28</accession>
<evidence type="ECO:0000313" key="2">
    <source>
        <dbReference type="EMBL" id="MEL0565962.1"/>
    </source>
</evidence>
<organism evidence="2 3">
    <name type="scientific">Lactobacillus jensenii</name>
    <dbReference type="NCBI Taxonomy" id="109790"/>
    <lineage>
        <taxon>Bacteria</taxon>
        <taxon>Bacillati</taxon>
        <taxon>Bacillota</taxon>
        <taxon>Bacilli</taxon>
        <taxon>Lactobacillales</taxon>
        <taxon>Lactobacillaceae</taxon>
        <taxon>Lactobacillus</taxon>
    </lineage>
</organism>
<dbReference type="GeneID" id="31742095"/>
<protein>
    <submittedName>
        <fullName evidence="2">Type II toxin-antitoxin system HicA family toxin</fullName>
    </submittedName>
</protein>
<proteinExistence type="predicted"/>
<evidence type="ECO:0000313" key="3">
    <source>
        <dbReference type="Proteomes" id="UP001385848"/>
    </source>
</evidence>
<keyword evidence="3" id="KW-1185">Reference proteome</keyword>
<dbReference type="EMBL" id="JBBVUL010000023">
    <property type="protein sequence ID" value="MEL0565962.1"/>
    <property type="molecule type" value="Genomic_DNA"/>
</dbReference>
<sequence>MPWKPAKMVRFLLKHGFVEEPKSGGHRSFYNPETDSNACERIKKRH</sequence>
<dbReference type="RefSeq" id="WP_006587828.1">
    <property type="nucleotide sequence ID" value="NZ_CATOUV010000001.1"/>
</dbReference>
<feature type="region of interest" description="Disordered" evidence="1">
    <location>
        <begin position="21"/>
        <end position="46"/>
    </location>
</feature>
<comment type="caution">
    <text evidence="2">The sequence shown here is derived from an EMBL/GenBank/DDBJ whole genome shotgun (WGS) entry which is preliminary data.</text>
</comment>
<evidence type="ECO:0000256" key="1">
    <source>
        <dbReference type="SAM" id="MobiDB-lite"/>
    </source>
</evidence>